<reference evidence="2 3" key="1">
    <citation type="journal article" date="2014" name="BMC Genomics">
        <title>Genome sequencing of four Aureobasidium pullulans varieties: biotechnological potential, stress tolerance, and description of new species.</title>
        <authorList>
            <person name="Gostin Ar C."/>
            <person name="Ohm R.A."/>
            <person name="Kogej T."/>
            <person name="Sonjak S."/>
            <person name="Turk M."/>
            <person name="Zajc J."/>
            <person name="Zalar P."/>
            <person name="Grube M."/>
            <person name="Sun H."/>
            <person name="Han J."/>
            <person name="Sharma A."/>
            <person name="Chiniquy J."/>
            <person name="Ngan C.Y."/>
            <person name="Lipzen A."/>
            <person name="Barry K."/>
            <person name="Grigoriev I.V."/>
            <person name="Gunde-Cimerman N."/>
        </authorList>
    </citation>
    <scope>NUCLEOTIDE SEQUENCE [LARGE SCALE GENOMIC DNA]</scope>
    <source>
        <strain evidence="2 3">CBS 110374</strain>
    </source>
</reference>
<dbReference type="RefSeq" id="XP_040874689.1">
    <property type="nucleotide sequence ID" value="XM_041025514.1"/>
</dbReference>
<evidence type="ECO:0000313" key="2">
    <source>
        <dbReference type="EMBL" id="KEQ57665.1"/>
    </source>
</evidence>
<proteinExistence type="predicted"/>
<protein>
    <submittedName>
        <fullName evidence="2">Uncharacterized protein</fullName>
    </submittedName>
</protein>
<dbReference type="EMBL" id="KL584878">
    <property type="protein sequence ID" value="KEQ57665.1"/>
    <property type="molecule type" value="Genomic_DNA"/>
</dbReference>
<dbReference type="HOGENOM" id="CLU_430807_0_0_1"/>
<sequence>MTRSQTIVLQQDNITKLQSVLGSLVHTDNQLEKKDLLQQMPQPLSEILLSCGSLEWFCDALASYGPPKSRKPSNRGRATPRIPGAAKINHIISLYDTHEDDRPTPTCSTSVGACDSDTHLRLCGLTPGSEEEEFSRRSLSRDLHLGFLARQENISLMKHDPGSFLEKLRPADMDRLRGSELEKLLKYQRDKKLSDESLFRYYDGAVSLENSNLAITLLGRGTSGESSIPIDTNKTDLLRVLDVLQQTSEQAAGADIRSRYYKVALYYQIEETKEQLGQDGKSTSGVGFLTVAISEWTKNTQNPKQAERRVRSWKRDGERWKLLCDKFSAGILEVSHKALSACISEPSHHYLDVLLEFCPSMRNRCEVWLKKVEKRLEEPTMNALMLKKRLDLKDKTGKRDHMPAVAEVKTIEQLRTTHRPGASSEQDIEFRKSASRLFNTLAQLTTCGPEIRVLEIEDADGRVGEKENSVAQGSNRRSDIDIEQENAELATKAEQLCRERIAVAELGRKKVVYILPYQDAGVWHCVLRTSDFVLNVSVSGNRKMKAVHKDLRSNVVTGERDDIVQRENFIPIVRVWGEILCCKHYYGAIELLDPCWWTHYASCVLQANSPKRKRLGHDEVPSLEHDQPHRKKSRT</sequence>
<dbReference type="Proteomes" id="UP000030672">
    <property type="component" value="Unassembled WGS sequence"/>
</dbReference>
<dbReference type="GeneID" id="63918887"/>
<feature type="compositionally biased region" description="Basic and acidic residues" evidence="1">
    <location>
        <begin position="616"/>
        <end position="627"/>
    </location>
</feature>
<evidence type="ECO:0000256" key="1">
    <source>
        <dbReference type="SAM" id="MobiDB-lite"/>
    </source>
</evidence>
<gene>
    <name evidence="2" type="ORF">M437DRAFT_70630</name>
</gene>
<dbReference type="AlphaFoldDB" id="A0A074VAL4"/>
<organism evidence="2 3">
    <name type="scientific">Aureobasidium melanogenum (strain CBS 110374)</name>
    <name type="common">Aureobasidium pullulans var. melanogenum</name>
    <dbReference type="NCBI Taxonomy" id="1043003"/>
    <lineage>
        <taxon>Eukaryota</taxon>
        <taxon>Fungi</taxon>
        <taxon>Dikarya</taxon>
        <taxon>Ascomycota</taxon>
        <taxon>Pezizomycotina</taxon>
        <taxon>Dothideomycetes</taxon>
        <taxon>Dothideomycetidae</taxon>
        <taxon>Dothideales</taxon>
        <taxon>Saccotheciaceae</taxon>
        <taxon>Aureobasidium</taxon>
    </lineage>
</organism>
<keyword evidence="3" id="KW-1185">Reference proteome</keyword>
<accession>A0A074VAL4</accession>
<name>A0A074VAL4_AURM1</name>
<feature type="region of interest" description="Disordered" evidence="1">
    <location>
        <begin position="615"/>
        <end position="635"/>
    </location>
</feature>
<evidence type="ECO:0000313" key="3">
    <source>
        <dbReference type="Proteomes" id="UP000030672"/>
    </source>
</evidence>